<name>A0A0A2MIG0_9FLAO</name>
<dbReference type="Pfam" id="PF09965">
    <property type="entry name" value="DUF2199"/>
    <property type="match status" value="1"/>
</dbReference>
<evidence type="ECO:0008006" key="3">
    <source>
        <dbReference type="Google" id="ProtNLM"/>
    </source>
</evidence>
<dbReference type="RefSeq" id="WP_035738445.1">
    <property type="nucleotide sequence ID" value="NZ_AUGP01000017.1"/>
</dbReference>
<gene>
    <name evidence="1" type="ORF">Q766_13320</name>
</gene>
<comment type="caution">
    <text evidence="1">The sequence shown here is derived from an EMBL/GenBank/DDBJ whole genome shotgun (WGS) entry which is preliminary data.</text>
</comment>
<evidence type="ECO:0000313" key="1">
    <source>
        <dbReference type="EMBL" id="KGO92432.1"/>
    </source>
</evidence>
<evidence type="ECO:0000313" key="2">
    <source>
        <dbReference type="Proteomes" id="UP000030111"/>
    </source>
</evidence>
<keyword evidence="2" id="KW-1185">Reference proteome</keyword>
<protein>
    <recommendedName>
        <fullName evidence="3">DUF2199 domain-containing protein</fullName>
    </recommendedName>
</protein>
<dbReference type="OrthoDB" id="4404538at2"/>
<dbReference type="AlphaFoldDB" id="A0A0A2MIG0"/>
<dbReference type="InterPro" id="IPR018697">
    <property type="entry name" value="DUF2199"/>
</dbReference>
<dbReference type="Proteomes" id="UP000030111">
    <property type="component" value="Unassembled WGS sequence"/>
</dbReference>
<dbReference type="EMBL" id="JRLY01000010">
    <property type="protein sequence ID" value="KGO92432.1"/>
    <property type="molecule type" value="Genomic_DNA"/>
</dbReference>
<reference evidence="1 2" key="1">
    <citation type="submission" date="2013-09" db="EMBL/GenBank/DDBJ databases">
        <authorList>
            <person name="Zeng Z."/>
            <person name="Chen C."/>
        </authorList>
    </citation>
    <scope>NUCLEOTIDE SEQUENCE [LARGE SCALE GENOMIC DNA]</scope>
    <source>
        <strain evidence="1 2">WB 4.1-42</strain>
    </source>
</reference>
<accession>A0A0A2MIG0</accession>
<organism evidence="1 2">
    <name type="scientific">Flavobacterium subsaxonicum WB 4.1-42 = DSM 21790</name>
    <dbReference type="NCBI Taxonomy" id="1121898"/>
    <lineage>
        <taxon>Bacteria</taxon>
        <taxon>Pseudomonadati</taxon>
        <taxon>Bacteroidota</taxon>
        <taxon>Flavobacteriia</taxon>
        <taxon>Flavobacteriales</taxon>
        <taxon>Flavobacteriaceae</taxon>
        <taxon>Flavobacterium</taxon>
    </lineage>
</organism>
<sequence length="183" mass="21037">MLNHFKKLFTSKKDTSVYTCSSCGKQHDNWPAIGYNEPHYYSALSNEEKTTIAQLSSDFCEIQYPDETSRFIRATLDLFVDDNCEDLNYGLWVSLSEKSFDDYKANFNNPNYEGVYFGWISNTLEGYKDSLSIPTDVKCRTGGSRPEVIPHHDFDHPLVRDYYNGISKAVAQQRINDIINNNS</sequence>
<dbReference type="STRING" id="1121898.GCA_000422725_01348"/>
<proteinExistence type="predicted"/>
<dbReference type="eggNOG" id="COG4899">
    <property type="taxonomic scope" value="Bacteria"/>
</dbReference>